<proteinExistence type="predicted"/>
<keyword evidence="2" id="KW-1185">Reference proteome</keyword>
<gene>
    <name evidence="1" type="ORF">ABID14_000382</name>
</gene>
<name>A0ABV2J7M2_9FIRM</name>
<reference evidence="1 2" key="1">
    <citation type="submission" date="2024-06" db="EMBL/GenBank/DDBJ databases">
        <title>Genomic Encyclopedia of Type Strains, Phase IV (KMG-IV): sequencing the most valuable type-strain genomes for metagenomic binning, comparative biology and taxonomic classification.</title>
        <authorList>
            <person name="Goeker M."/>
        </authorList>
    </citation>
    <scope>NUCLEOTIDE SEQUENCE [LARGE SCALE GENOMIC DNA]</scope>
    <source>
        <strain evidence="1 2">DSM 21460</strain>
    </source>
</reference>
<comment type="caution">
    <text evidence="1">The sequence shown here is derived from an EMBL/GenBank/DDBJ whole genome shotgun (WGS) entry which is preliminary data.</text>
</comment>
<protein>
    <submittedName>
        <fullName evidence="1">Uncharacterized protein</fullName>
    </submittedName>
</protein>
<evidence type="ECO:0000313" key="1">
    <source>
        <dbReference type="EMBL" id="MET3616762.1"/>
    </source>
</evidence>
<accession>A0ABV2J7M2</accession>
<organism evidence="1 2">
    <name type="scientific">Peptoniphilus olsenii</name>
    <dbReference type="NCBI Taxonomy" id="411570"/>
    <lineage>
        <taxon>Bacteria</taxon>
        <taxon>Bacillati</taxon>
        <taxon>Bacillota</taxon>
        <taxon>Tissierellia</taxon>
        <taxon>Tissierellales</taxon>
        <taxon>Peptoniphilaceae</taxon>
        <taxon>Peptoniphilus</taxon>
    </lineage>
</organism>
<dbReference type="RefSeq" id="WP_354366760.1">
    <property type="nucleotide sequence ID" value="NZ_JBEPMA010000001.1"/>
</dbReference>
<dbReference type="Proteomes" id="UP001549162">
    <property type="component" value="Unassembled WGS sequence"/>
</dbReference>
<evidence type="ECO:0000313" key="2">
    <source>
        <dbReference type="Proteomes" id="UP001549162"/>
    </source>
</evidence>
<dbReference type="EMBL" id="JBEPMA010000001">
    <property type="protein sequence ID" value="MET3616762.1"/>
    <property type="molecule type" value="Genomic_DNA"/>
</dbReference>
<sequence>MKININFELEINEKHLNKVSHFKSKSEILIDGYTYIINKLIDNFIIKDVQKINGIKIDILEEETNEII</sequence>